<evidence type="ECO:0000313" key="2">
    <source>
        <dbReference type="Proteomes" id="UP000790709"/>
    </source>
</evidence>
<dbReference type="EMBL" id="MU266427">
    <property type="protein sequence ID" value="KAH7924358.1"/>
    <property type="molecule type" value="Genomic_DNA"/>
</dbReference>
<gene>
    <name evidence="1" type="ORF">BV22DRAFT_1129916</name>
</gene>
<organism evidence="1 2">
    <name type="scientific">Leucogyrophana mollusca</name>
    <dbReference type="NCBI Taxonomy" id="85980"/>
    <lineage>
        <taxon>Eukaryota</taxon>
        <taxon>Fungi</taxon>
        <taxon>Dikarya</taxon>
        <taxon>Basidiomycota</taxon>
        <taxon>Agaricomycotina</taxon>
        <taxon>Agaricomycetes</taxon>
        <taxon>Agaricomycetidae</taxon>
        <taxon>Boletales</taxon>
        <taxon>Boletales incertae sedis</taxon>
        <taxon>Leucogyrophana</taxon>
    </lineage>
</organism>
<accession>A0ACB8BHP7</accession>
<reference evidence="1" key="1">
    <citation type="journal article" date="2021" name="New Phytol.">
        <title>Evolutionary innovations through gain and loss of genes in the ectomycorrhizal Boletales.</title>
        <authorList>
            <person name="Wu G."/>
            <person name="Miyauchi S."/>
            <person name="Morin E."/>
            <person name="Kuo A."/>
            <person name="Drula E."/>
            <person name="Varga T."/>
            <person name="Kohler A."/>
            <person name="Feng B."/>
            <person name="Cao Y."/>
            <person name="Lipzen A."/>
            <person name="Daum C."/>
            <person name="Hundley H."/>
            <person name="Pangilinan J."/>
            <person name="Johnson J."/>
            <person name="Barry K."/>
            <person name="LaButti K."/>
            <person name="Ng V."/>
            <person name="Ahrendt S."/>
            <person name="Min B."/>
            <person name="Choi I.G."/>
            <person name="Park H."/>
            <person name="Plett J.M."/>
            <person name="Magnuson J."/>
            <person name="Spatafora J.W."/>
            <person name="Nagy L.G."/>
            <person name="Henrissat B."/>
            <person name="Grigoriev I.V."/>
            <person name="Yang Z.L."/>
            <person name="Xu J."/>
            <person name="Martin F.M."/>
        </authorList>
    </citation>
    <scope>NUCLEOTIDE SEQUENCE</scope>
    <source>
        <strain evidence="1">KUC20120723A-06</strain>
    </source>
</reference>
<dbReference type="Proteomes" id="UP000790709">
    <property type="component" value="Unassembled WGS sequence"/>
</dbReference>
<name>A0ACB8BHP7_9AGAM</name>
<evidence type="ECO:0000313" key="1">
    <source>
        <dbReference type="EMBL" id="KAH7924358.1"/>
    </source>
</evidence>
<protein>
    <submittedName>
        <fullName evidence="1">Amino acid transporter</fullName>
    </submittedName>
</protein>
<proteinExistence type="predicted"/>
<comment type="caution">
    <text evidence="1">The sequence shown here is derived from an EMBL/GenBank/DDBJ whole genome shotgun (WGS) entry which is preliminary data.</text>
</comment>
<keyword evidence="2" id="KW-1185">Reference proteome</keyword>
<sequence length="539" mass="57372">MEKRQDAIAQADEALLAQLGYKQEFKRAFTPLEVFGIAFSIIGLLPSIASVLFYAIPNGGPAAMVWGWAVASLFILCVGMSMAELGSAAPTSGGLYFWTHSLSSPRCRNLLAWIVGYANTIGSIASVASIDWGCAVQITAAASIGSGQHYMATNAQTFGVFTAIVLTHAIICCLGTAVLARMQTVFVALNILLCLAVIIALPAATPAEFKNSASYALGNFTNLNGWPDGYAFILSFLAPLWTICSFDSSVHISEEASNAATAVPWAIVSAIGIAGVLGWAINVSLAFCMGTDLNNLLDSPIGQPMAQIFFNSFGQNGTLALWAFVVIVQYMMGSSMVLAASRQSFAFARDGALPFSGWLYRMNGFTKTPVNTVWFVAVFAIALGLLSFAGTQAIDAIFAISVTALYIAYAIPITARFVFKNDFKPGPFSLGVMSLPVAVISVSYMCFMDIVFFFPTTPQTDVADMNYTVVVLGGVMALSLVWYYFPKYGGVHWFTGPVANVGASEGGVAWDRDSSTEEGSQNQKGTPVDVGTEEISEKS</sequence>